<name>A0A919YPS4_9BACL</name>
<organism evidence="1 2">
    <name type="scientific">Paenibacillus montaniterrae</name>
    <dbReference type="NCBI Taxonomy" id="429341"/>
    <lineage>
        <taxon>Bacteria</taxon>
        <taxon>Bacillati</taxon>
        <taxon>Bacillota</taxon>
        <taxon>Bacilli</taxon>
        <taxon>Bacillales</taxon>
        <taxon>Paenibacillaceae</taxon>
        <taxon>Paenibacillus</taxon>
    </lineage>
</organism>
<dbReference type="AlphaFoldDB" id="A0A919YPS4"/>
<proteinExistence type="predicted"/>
<protein>
    <submittedName>
        <fullName evidence="1">Uncharacterized protein</fullName>
    </submittedName>
</protein>
<accession>A0A919YPS4</accession>
<dbReference type="EMBL" id="BOSE01000002">
    <property type="protein sequence ID" value="GIP16066.1"/>
    <property type="molecule type" value="Genomic_DNA"/>
</dbReference>
<evidence type="ECO:0000313" key="2">
    <source>
        <dbReference type="Proteomes" id="UP000683139"/>
    </source>
</evidence>
<gene>
    <name evidence="1" type="ORF">J40TS1_17080</name>
</gene>
<sequence>MDLGKIGDMAEKFGVDLDKLDLQQVITDKFIKDNTTLQSVQAFLEKSGFDVSSVLDLKNISPDKLDGFIKQISSFQSWKDFLQKAAGSQLGEGLGGLGDKLGGFLNK</sequence>
<comment type="caution">
    <text evidence="1">The sequence shown here is derived from an EMBL/GenBank/DDBJ whole genome shotgun (WGS) entry which is preliminary data.</text>
</comment>
<reference evidence="1" key="1">
    <citation type="submission" date="2021-03" db="EMBL/GenBank/DDBJ databases">
        <title>Antimicrobial resistance genes in bacteria isolated from Japanese honey, and their potential for conferring macrolide and lincosamide resistance in the American foulbrood pathogen Paenibacillus larvae.</title>
        <authorList>
            <person name="Okamoto M."/>
            <person name="Kumagai M."/>
            <person name="Kanamori H."/>
            <person name="Takamatsu D."/>
        </authorList>
    </citation>
    <scope>NUCLEOTIDE SEQUENCE</scope>
    <source>
        <strain evidence="1">J40TS1</strain>
    </source>
</reference>
<evidence type="ECO:0000313" key="1">
    <source>
        <dbReference type="EMBL" id="GIP16066.1"/>
    </source>
</evidence>
<keyword evidence="2" id="KW-1185">Reference proteome</keyword>
<dbReference type="Proteomes" id="UP000683139">
    <property type="component" value="Unassembled WGS sequence"/>
</dbReference>
<dbReference type="RefSeq" id="WP_213514307.1">
    <property type="nucleotide sequence ID" value="NZ_BOSE01000002.1"/>
</dbReference>